<organism evidence="1 2">
    <name type="scientific">Gemmatirosa kalamazoonensis</name>
    <dbReference type="NCBI Taxonomy" id="861299"/>
    <lineage>
        <taxon>Bacteria</taxon>
        <taxon>Pseudomonadati</taxon>
        <taxon>Gemmatimonadota</taxon>
        <taxon>Gemmatimonadia</taxon>
        <taxon>Gemmatimonadales</taxon>
        <taxon>Gemmatimonadaceae</taxon>
        <taxon>Gemmatirosa</taxon>
    </lineage>
</organism>
<gene>
    <name evidence="1" type="ORF">J421_5265</name>
</gene>
<dbReference type="Proteomes" id="UP000019151">
    <property type="component" value="Plasmid 1"/>
</dbReference>
<dbReference type="EMBL" id="CP007129">
    <property type="protein sequence ID" value="AHG92800.1"/>
    <property type="molecule type" value="Genomic_DNA"/>
</dbReference>
<keyword evidence="2" id="KW-1185">Reference proteome</keyword>
<keyword evidence="1" id="KW-0614">Plasmid</keyword>
<proteinExistence type="predicted"/>
<name>W0RR66_9BACT</name>
<dbReference type="KEGG" id="gba:J421_5265"/>
<dbReference type="PATRIC" id="fig|861299.3.peg.5323"/>
<evidence type="ECO:0000313" key="2">
    <source>
        <dbReference type="Proteomes" id="UP000019151"/>
    </source>
</evidence>
<geneLocation type="plasmid" evidence="1 2">
    <name>1</name>
</geneLocation>
<dbReference type="Gene3D" id="3.40.50.10400">
    <property type="entry name" value="Hypothetical protein PA1492"/>
    <property type="match status" value="1"/>
</dbReference>
<protein>
    <submittedName>
        <fullName evidence="1">ADP-ribose pyrophosphatase</fullName>
    </submittedName>
</protein>
<dbReference type="HOGENOM" id="CLU_2046009_0_0_0"/>
<accession>W0RR66</accession>
<dbReference type="RefSeq" id="WP_025414127.1">
    <property type="nucleotide sequence ID" value="NZ_CP007129.1"/>
</dbReference>
<evidence type="ECO:0000313" key="1">
    <source>
        <dbReference type="EMBL" id="AHG92800.1"/>
    </source>
</evidence>
<sequence>MSGTSPLMILVAGPYRSGTDDHPEKLAANVAAMEAYALPLFRAGHIPVVGEWLALPLAALAGSRHTGDAAFVEVFHPIAERLLTHCDAVLRVGGASQGADLMVETARARGLAVYHALSEVPGCEHAAASMARASH</sequence>
<reference evidence="1 2" key="1">
    <citation type="journal article" date="2014" name="Genome Announc.">
        <title>Genome Sequence and Methylome of Soil Bacterium Gemmatirosa kalamazoonensis KBS708T, a Member of the Rarely Cultivated Gemmatimonadetes Phylum.</title>
        <authorList>
            <person name="Debruyn J.M."/>
            <person name="Radosevich M."/>
            <person name="Wommack K.E."/>
            <person name="Polson S.W."/>
            <person name="Hauser L.J."/>
            <person name="Fawaz M.N."/>
            <person name="Korlach J."/>
            <person name="Tsai Y.C."/>
        </authorList>
    </citation>
    <scope>NUCLEOTIDE SEQUENCE [LARGE SCALE GENOMIC DNA]</scope>
    <source>
        <strain evidence="1 2">KBS708</strain>
        <plasmid evidence="2">Plasmid 1</plasmid>
    </source>
</reference>
<dbReference type="OrthoDB" id="9796022at2"/>
<dbReference type="InParanoid" id="W0RR66"/>
<dbReference type="AlphaFoldDB" id="W0RR66"/>